<dbReference type="FunFam" id="1.10.510.10:FF:000551">
    <property type="entry name" value="Non-specific serine/threonine protein kinase"/>
    <property type="match status" value="1"/>
</dbReference>
<evidence type="ECO:0008006" key="13">
    <source>
        <dbReference type="Google" id="ProtNLM"/>
    </source>
</evidence>
<dbReference type="InterPro" id="IPR000961">
    <property type="entry name" value="AGC-kinase_C"/>
</dbReference>
<evidence type="ECO:0000256" key="4">
    <source>
        <dbReference type="ARBA" id="ARBA00022741"/>
    </source>
</evidence>
<dbReference type="PANTHER" id="PTHR24351">
    <property type="entry name" value="RIBOSOMAL PROTEIN S6 KINASE"/>
    <property type="match status" value="1"/>
</dbReference>
<evidence type="ECO:0000256" key="2">
    <source>
        <dbReference type="ARBA" id="ARBA00022553"/>
    </source>
</evidence>
<evidence type="ECO:0000256" key="1">
    <source>
        <dbReference type="ARBA" id="ARBA00022527"/>
    </source>
</evidence>
<keyword evidence="6 7" id="KW-0067">ATP-binding</keyword>
<dbReference type="InterPro" id="IPR008271">
    <property type="entry name" value="Ser/Thr_kinase_AS"/>
</dbReference>
<dbReference type="InterPro" id="IPR017892">
    <property type="entry name" value="Pkinase_C"/>
</dbReference>
<evidence type="ECO:0000259" key="10">
    <source>
        <dbReference type="PROSITE" id="PS51285"/>
    </source>
</evidence>
<dbReference type="PROSITE" id="PS51285">
    <property type="entry name" value="AGC_KINASE_CTER"/>
    <property type="match status" value="1"/>
</dbReference>
<dbReference type="InterPro" id="IPR017441">
    <property type="entry name" value="Protein_kinase_ATP_BS"/>
</dbReference>
<dbReference type="Proteomes" id="UP000812440">
    <property type="component" value="Chromosome 9"/>
</dbReference>
<dbReference type="Gene3D" id="1.10.510.10">
    <property type="entry name" value="Transferase(Phosphotransferase) domain 1"/>
    <property type="match status" value="2"/>
</dbReference>
<feature type="domain" description="AGC-kinase C-terminal" evidence="10">
    <location>
        <begin position="239"/>
        <end position="305"/>
    </location>
</feature>
<gene>
    <name evidence="11" type="ORF">GDO86_017362</name>
</gene>
<keyword evidence="5" id="KW-0418">Kinase</keyword>
<dbReference type="SMART" id="SM00220">
    <property type="entry name" value="S_TKc"/>
    <property type="match status" value="1"/>
</dbReference>
<dbReference type="AlphaFoldDB" id="A0A8T2IS96"/>
<comment type="caution">
    <text evidence="11">The sequence shown here is derived from an EMBL/GenBank/DDBJ whole genome shotgun (WGS) entry which is preliminary data.</text>
</comment>
<dbReference type="EMBL" id="JAACNH010000009">
    <property type="protein sequence ID" value="KAG8433056.1"/>
    <property type="molecule type" value="Genomic_DNA"/>
</dbReference>
<feature type="domain" description="Protein kinase" evidence="9">
    <location>
        <begin position="4"/>
        <end position="305"/>
    </location>
</feature>
<dbReference type="InterPro" id="IPR000719">
    <property type="entry name" value="Prot_kinase_dom"/>
</dbReference>
<dbReference type="GO" id="GO:0004674">
    <property type="term" value="F:protein serine/threonine kinase activity"/>
    <property type="evidence" value="ECO:0007669"/>
    <property type="project" value="UniProtKB-KW"/>
</dbReference>
<evidence type="ECO:0000256" key="3">
    <source>
        <dbReference type="ARBA" id="ARBA00022679"/>
    </source>
</evidence>
<evidence type="ECO:0000256" key="8">
    <source>
        <dbReference type="RuleBase" id="RU000304"/>
    </source>
</evidence>
<dbReference type="PROSITE" id="PS50011">
    <property type="entry name" value="PROTEIN_KINASE_DOM"/>
    <property type="match status" value="1"/>
</dbReference>
<sequence>MDDFLRCAVLGRGAFGKVLLVNHKDSNECYALKLLKKETINTTGEIERILTERKIIQTVIGHPFLVDFYGTFQTTNHLCFLMEFVPGGTLRTHMEMGVVLDVPSTKFYTACLVLGIAYLHQHKIIHRDLKPDNILVDSRGFAKIADFGLSKEGIGYGDRTSTFVGTRLYMAPEVINMEWYTRTVDWWAVGIMVYEMLHGVLLKKNPEERLGSSKDDAYDLMDHEFFMLIKELSLLYIFQGVDWNDFLETNVQPPLMPYLDGPEDLRYFGEAFTCLPPGLTPPQSSNWPMAFEIQNAFLDFDCVVL</sequence>
<protein>
    <recommendedName>
        <fullName evidence="13">Protein kinase domain-containing protein</fullName>
    </recommendedName>
</protein>
<keyword evidence="4 7" id="KW-0547">Nucleotide-binding</keyword>
<evidence type="ECO:0000313" key="12">
    <source>
        <dbReference type="Proteomes" id="UP000812440"/>
    </source>
</evidence>
<evidence type="ECO:0000256" key="7">
    <source>
        <dbReference type="PROSITE-ProRule" id="PRU10141"/>
    </source>
</evidence>
<dbReference type="PROSITE" id="PS00108">
    <property type="entry name" value="PROTEIN_KINASE_ST"/>
    <property type="match status" value="1"/>
</dbReference>
<dbReference type="Gene3D" id="3.30.200.20">
    <property type="entry name" value="Phosphorylase Kinase, domain 1"/>
    <property type="match status" value="2"/>
</dbReference>
<dbReference type="InterPro" id="IPR011009">
    <property type="entry name" value="Kinase-like_dom_sf"/>
</dbReference>
<dbReference type="SUPFAM" id="SSF56112">
    <property type="entry name" value="Protein kinase-like (PK-like)"/>
    <property type="match status" value="1"/>
</dbReference>
<reference evidence="11" key="1">
    <citation type="thesis" date="2020" institute="ProQuest LLC" country="789 East Eisenhower Parkway, Ann Arbor, MI, USA">
        <title>Comparative Genomics and Chromosome Evolution.</title>
        <authorList>
            <person name="Mudd A.B."/>
        </authorList>
    </citation>
    <scope>NUCLEOTIDE SEQUENCE</scope>
    <source>
        <strain evidence="11">Female2</strain>
        <tissue evidence="11">Blood</tissue>
    </source>
</reference>
<dbReference type="Pfam" id="PF00433">
    <property type="entry name" value="Pkinase_C"/>
    <property type="match status" value="1"/>
</dbReference>
<evidence type="ECO:0000313" key="11">
    <source>
        <dbReference type="EMBL" id="KAG8433056.1"/>
    </source>
</evidence>
<evidence type="ECO:0000256" key="5">
    <source>
        <dbReference type="ARBA" id="ARBA00022777"/>
    </source>
</evidence>
<keyword evidence="12" id="KW-1185">Reference proteome</keyword>
<proteinExistence type="inferred from homology"/>
<dbReference type="Pfam" id="PF00069">
    <property type="entry name" value="Pkinase"/>
    <property type="match status" value="1"/>
</dbReference>
<evidence type="ECO:0000256" key="6">
    <source>
        <dbReference type="ARBA" id="ARBA00022840"/>
    </source>
</evidence>
<comment type="similarity">
    <text evidence="8">Belongs to the protein kinase superfamily.</text>
</comment>
<keyword evidence="2" id="KW-0597">Phosphoprotein</keyword>
<keyword evidence="3" id="KW-0808">Transferase</keyword>
<name>A0A8T2IS96_9PIPI</name>
<evidence type="ECO:0000259" key="9">
    <source>
        <dbReference type="PROSITE" id="PS50011"/>
    </source>
</evidence>
<organism evidence="11 12">
    <name type="scientific">Hymenochirus boettgeri</name>
    <name type="common">Congo dwarf clawed frog</name>
    <dbReference type="NCBI Taxonomy" id="247094"/>
    <lineage>
        <taxon>Eukaryota</taxon>
        <taxon>Metazoa</taxon>
        <taxon>Chordata</taxon>
        <taxon>Craniata</taxon>
        <taxon>Vertebrata</taxon>
        <taxon>Euteleostomi</taxon>
        <taxon>Amphibia</taxon>
        <taxon>Batrachia</taxon>
        <taxon>Anura</taxon>
        <taxon>Pipoidea</taxon>
        <taxon>Pipidae</taxon>
        <taxon>Pipinae</taxon>
        <taxon>Hymenochirus</taxon>
    </lineage>
</organism>
<dbReference type="PROSITE" id="PS00107">
    <property type="entry name" value="PROTEIN_KINASE_ATP"/>
    <property type="match status" value="1"/>
</dbReference>
<accession>A0A8T2IS96</accession>
<dbReference type="GO" id="GO:0005524">
    <property type="term" value="F:ATP binding"/>
    <property type="evidence" value="ECO:0007669"/>
    <property type="project" value="UniProtKB-UniRule"/>
</dbReference>
<dbReference type="OrthoDB" id="9891993at2759"/>
<keyword evidence="1 8" id="KW-0723">Serine/threonine-protein kinase</keyword>
<feature type="binding site" evidence="7">
    <location>
        <position position="33"/>
    </location>
    <ligand>
        <name>ATP</name>
        <dbReference type="ChEBI" id="CHEBI:30616"/>
    </ligand>
</feature>